<dbReference type="EMBL" id="RSFA01000100">
    <property type="protein sequence ID" value="RSD29894.1"/>
    <property type="molecule type" value="Genomic_DNA"/>
</dbReference>
<comment type="caution">
    <text evidence="7">The sequence shown here is derived from an EMBL/GenBank/DDBJ whole genome shotgun (WGS) entry which is preliminary data.</text>
</comment>
<keyword evidence="5" id="KW-0472">Membrane</keyword>
<feature type="region of interest" description="Disordered" evidence="4">
    <location>
        <begin position="327"/>
        <end position="348"/>
    </location>
</feature>
<evidence type="ECO:0000256" key="2">
    <source>
        <dbReference type="ARBA" id="ARBA00012528"/>
    </source>
</evidence>
<dbReference type="InterPro" id="IPR050469">
    <property type="entry name" value="Diguanylate_Cyclase"/>
</dbReference>
<dbReference type="InterPro" id="IPR029787">
    <property type="entry name" value="Nucleotide_cyclase"/>
</dbReference>
<dbReference type="PANTHER" id="PTHR45138">
    <property type="entry name" value="REGULATORY COMPONENTS OF SENSORY TRANSDUCTION SYSTEM"/>
    <property type="match status" value="1"/>
</dbReference>
<dbReference type="RefSeq" id="WP_125322885.1">
    <property type="nucleotide sequence ID" value="NZ_AP024890.1"/>
</dbReference>
<sequence length="348" mass="39112">MDKNHKLQADHHTDAILDIRRQKQVLKFVAATTLIFFVPIGINNILIGEIMLGAILLSFEITLLLEVTAIVYKRKGFFGHTLPLILLITSIIMAIHIFGTLATYWVFPIIISVVFLLPSKIALSANITLLIGCTIAAFPHQHLATTSRYAFSLLATAVIAHVIVQAIKRLQKELRYLSERDSMTGALNRHELQTHLENVSNLYPTSAVALIDIDNFKNVNDQYGHDVGDKVIKQVVGVIYRHMEESDLLFRLGGDEFLLIFPQKDQFSTKKAMIYISQHVKQTQYPEGALVTISSGVAQFLASENMENWVKRADIALYQSKHNGRDKVSLFSGPTPSDKQKETPSYLR</sequence>
<dbReference type="PROSITE" id="PS50887">
    <property type="entry name" value="GGDEF"/>
    <property type="match status" value="1"/>
</dbReference>
<reference evidence="7 8" key="1">
    <citation type="submission" date="2018-12" db="EMBL/GenBank/DDBJ databases">
        <title>Genomic taxonomy of the Vibrionaceae family.</title>
        <authorList>
            <person name="Gomez-Gil B."/>
            <person name="Enciso-Ibarra K."/>
        </authorList>
    </citation>
    <scope>NUCLEOTIDE SEQUENCE [LARGE SCALE GENOMIC DNA]</scope>
    <source>
        <strain evidence="7 8">CAIM 594</strain>
    </source>
</reference>
<feature type="transmembrane region" description="Helical" evidence="5">
    <location>
        <begin position="113"/>
        <end position="137"/>
    </location>
</feature>
<dbReference type="InterPro" id="IPR000160">
    <property type="entry name" value="GGDEF_dom"/>
</dbReference>
<dbReference type="FunFam" id="3.30.70.270:FF:000001">
    <property type="entry name" value="Diguanylate cyclase domain protein"/>
    <property type="match status" value="1"/>
</dbReference>
<evidence type="ECO:0000256" key="1">
    <source>
        <dbReference type="ARBA" id="ARBA00001946"/>
    </source>
</evidence>
<dbReference type="SMART" id="SM00267">
    <property type="entry name" value="GGDEF"/>
    <property type="match status" value="1"/>
</dbReference>
<dbReference type="CDD" id="cd01949">
    <property type="entry name" value="GGDEF"/>
    <property type="match status" value="1"/>
</dbReference>
<feature type="domain" description="GGDEF" evidence="6">
    <location>
        <begin position="204"/>
        <end position="333"/>
    </location>
</feature>
<feature type="transmembrane region" description="Helical" evidence="5">
    <location>
        <begin position="52"/>
        <end position="72"/>
    </location>
</feature>
<protein>
    <recommendedName>
        <fullName evidence="2">diguanylate cyclase</fullName>
        <ecNumber evidence="2">2.7.7.65</ecNumber>
    </recommendedName>
</protein>
<dbReference type="PANTHER" id="PTHR45138:SF9">
    <property type="entry name" value="DIGUANYLATE CYCLASE DGCM-RELATED"/>
    <property type="match status" value="1"/>
</dbReference>
<name>A0A3R9EEH3_9VIBR</name>
<dbReference type="OrthoDB" id="9812260at2"/>
<keyword evidence="5" id="KW-0812">Transmembrane</keyword>
<evidence type="ECO:0000259" key="6">
    <source>
        <dbReference type="PROSITE" id="PS50887"/>
    </source>
</evidence>
<dbReference type="GO" id="GO:1902201">
    <property type="term" value="P:negative regulation of bacterial-type flagellum-dependent cell motility"/>
    <property type="evidence" value="ECO:0007669"/>
    <property type="project" value="TreeGrafter"/>
</dbReference>
<evidence type="ECO:0000313" key="8">
    <source>
        <dbReference type="Proteomes" id="UP000269041"/>
    </source>
</evidence>
<proteinExistence type="predicted"/>
<evidence type="ECO:0000256" key="3">
    <source>
        <dbReference type="ARBA" id="ARBA00034247"/>
    </source>
</evidence>
<dbReference type="Proteomes" id="UP000269041">
    <property type="component" value="Unassembled WGS sequence"/>
</dbReference>
<evidence type="ECO:0000313" key="7">
    <source>
        <dbReference type="EMBL" id="RSD29894.1"/>
    </source>
</evidence>
<organism evidence="7 8">
    <name type="scientific">Vibrio pectenicida</name>
    <dbReference type="NCBI Taxonomy" id="62763"/>
    <lineage>
        <taxon>Bacteria</taxon>
        <taxon>Pseudomonadati</taxon>
        <taxon>Pseudomonadota</taxon>
        <taxon>Gammaproteobacteria</taxon>
        <taxon>Vibrionales</taxon>
        <taxon>Vibrionaceae</taxon>
        <taxon>Vibrio</taxon>
    </lineage>
</organism>
<dbReference type="EC" id="2.7.7.65" evidence="2"/>
<feature type="transmembrane region" description="Helical" evidence="5">
    <location>
        <begin position="25"/>
        <end position="46"/>
    </location>
</feature>
<gene>
    <name evidence="7" type="ORF">EJA03_16765</name>
</gene>
<keyword evidence="8" id="KW-1185">Reference proteome</keyword>
<feature type="transmembrane region" description="Helical" evidence="5">
    <location>
        <begin position="149"/>
        <end position="167"/>
    </location>
</feature>
<dbReference type="SUPFAM" id="SSF55073">
    <property type="entry name" value="Nucleotide cyclase"/>
    <property type="match status" value="1"/>
</dbReference>
<dbReference type="AlphaFoldDB" id="A0A3R9EEH3"/>
<keyword evidence="5" id="KW-1133">Transmembrane helix</keyword>
<evidence type="ECO:0000256" key="4">
    <source>
        <dbReference type="SAM" id="MobiDB-lite"/>
    </source>
</evidence>
<accession>A0A3R9EEH3</accession>
<dbReference type="Pfam" id="PF00990">
    <property type="entry name" value="GGDEF"/>
    <property type="match status" value="1"/>
</dbReference>
<dbReference type="GO" id="GO:0043709">
    <property type="term" value="P:cell adhesion involved in single-species biofilm formation"/>
    <property type="evidence" value="ECO:0007669"/>
    <property type="project" value="TreeGrafter"/>
</dbReference>
<dbReference type="InterPro" id="IPR043128">
    <property type="entry name" value="Rev_trsase/Diguanyl_cyclase"/>
</dbReference>
<dbReference type="GO" id="GO:0005886">
    <property type="term" value="C:plasma membrane"/>
    <property type="evidence" value="ECO:0007669"/>
    <property type="project" value="TreeGrafter"/>
</dbReference>
<evidence type="ECO:0000256" key="5">
    <source>
        <dbReference type="SAM" id="Phobius"/>
    </source>
</evidence>
<dbReference type="GO" id="GO:0052621">
    <property type="term" value="F:diguanylate cyclase activity"/>
    <property type="evidence" value="ECO:0007669"/>
    <property type="project" value="UniProtKB-EC"/>
</dbReference>
<dbReference type="Gene3D" id="3.30.70.270">
    <property type="match status" value="1"/>
</dbReference>
<dbReference type="NCBIfam" id="TIGR00254">
    <property type="entry name" value="GGDEF"/>
    <property type="match status" value="1"/>
</dbReference>
<comment type="cofactor">
    <cofactor evidence="1">
        <name>Mg(2+)</name>
        <dbReference type="ChEBI" id="CHEBI:18420"/>
    </cofactor>
</comment>
<feature type="transmembrane region" description="Helical" evidence="5">
    <location>
        <begin position="84"/>
        <end position="107"/>
    </location>
</feature>
<comment type="catalytic activity">
    <reaction evidence="3">
        <text>2 GTP = 3',3'-c-di-GMP + 2 diphosphate</text>
        <dbReference type="Rhea" id="RHEA:24898"/>
        <dbReference type="ChEBI" id="CHEBI:33019"/>
        <dbReference type="ChEBI" id="CHEBI:37565"/>
        <dbReference type="ChEBI" id="CHEBI:58805"/>
        <dbReference type="EC" id="2.7.7.65"/>
    </reaction>
</comment>